<dbReference type="InterPro" id="IPR011990">
    <property type="entry name" value="TPR-like_helical_dom_sf"/>
</dbReference>
<organism evidence="1 2">
    <name type="scientific">Colletotrichum tabaci</name>
    <dbReference type="NCBI Taxonomy" id="1209068"/>
    <lineage>
        <taxon>Eukaryota</taxon>
        <taxon>Fungi</taxon>
        <taxon>Dikarya</taxon>
        <taxon>Ascomycota</taxon>
        <taxon>Pezizomycotina</taxon>
        <taxon>Sordariomycetes</taxon>
        <taxon>Hypocreomycetidae</taxon>
        <taxon>Glomerellales</taxon>
        <taxon>Glomerellaceae</taxon>
        <taxon>Colletotrichum</taxon>
        <taxon>Colletotrichum destructivum species complex</taxon>
    </lineage>
</organism>
<gene>
    <name evidence="1" type="ORF">QIS74_02881</name>
</gene>
<name>A0AAV9TN58_9PEZI</name>
<dbReference type="Gene3D" id="1.25.40.10">
    <property type="entry name" value="Tetratricopeptide repeat domain"/>
    <property type="match status" value="1"/>
</dbReference>
<evidence type="ECO:0000313" key="2">
    <source>
        <dbReference type="Proteomes" id="UP001327957"/>
    </source>
</evidence>
<proteinExistence type="predicted"/>
<dbReference type="EMBL" id="JASAOK010000012">
    <property type="protein sequence ID" value="KAK6224554.1"/>
    <property type="molecule type" value="Genomic_DNA"/>
</dbReference>
<evidence type="ECO:0000313" key="1">
    <source>
        <dbReference type="EMBL" id="KAK6224554.1"/>
    </source>
</evidence>
<reference evidence="1 2" key="1">
    <citation type="submission" date="2023-04" db="EMBL/GenBank/DDBJ databases">
        <title>Colletotrichum tabacum stain YC1 causing leaf anthracnose on Nicotiana tabacum(L.) cv.</title>
        <authorList>
            <person name="Ji Z."/>
            <person name="Wang M."/>
            <person name="Zhang J."/>
            <person name="Wang N."/>
            <person name="Zhou Z."/>
        </authorList>
    </citation>
    <scope>NUCLEOTIDE SEQUENCE [LARGE SCALE GENOMIC DNA]</scope>
    <source>
        <strain evidence="1 2">YC1</strain>
    </source>
</reference>
<dbReference type="AlphaFoldDB" id="A0AAV9TN58"/>
<dbReference type="Proteomes" id="UP001327957">
    <property type="component" value="Unassembled WGS sequence"/>
</dbReference>
<protein>
    <submittedName>
        <fullName evidence="1">ABC multidrug transporter</fullName>
    </submittedName>
</protein>
<keyword evidence="2" id="KW-1185">Reference proteome</keyword>
<accession>A0AAV9TN58</accession>
<sequence length="757" mass="85158">MDATCICSSIQLLAKGHDEDSARALIPALNCHLEGLRRLLAQSKSLSRDVRYRVTPRNERTGRVLSVTSADLAPVNRIRELFGDTVGEFWVSSDGRVSTELRRRLACVVIFLRSKLSSQALVPPQLAEIFHKNYNYTDIRNCGSKYLQIARKLGGLGSILWLPLDIPSSTYERYLNLDDEEVFHHLASLAPRYEDYTALVQRLILSQLLDPTLPSSYLNLFAGYADILPAPDQLLLLLHTLGGSDIPEKLLKSVRLPQRRWDSNGEIQTVTAAEFGLPSELINMLSDQIHLSRAAKSPYIIRRSLDDTTTVWSLCPDYASVLSRILHPRTADELGDTALKLICYVCPPCYEGNTDWSPVLKQAVWPIVQRVTKYHKIPPSLRVQVLEALLFFGERDSVAIRRVAVEQAKGLLRKSMPYYLHASVALFRSTLYRVDADFAKSESYIRDFTWRGPRPTTRRDHALQGRLHISQMENKIKCYDNDVPSSIYGWKADQPLSTLDIEVTFRLQSTAARFFQSVGDFGAARESLEQILSLDTTKPLRGSTRRVLVGRLADIYCEMGEYAAAAEMIRAELDNMNDSQRLRREFRRLMLASAEANIGLERLGAAESALKELEGAALPGPDNLHDQQLHMRALLAAARIAHSGTDRGWAVLRWKSALEEVQRMHTLGSGGGFTAAVIHVSLAHARLATGDGEGGRQSWATGMELMRSQTCEFWLPVVPTAWLQRIAREVHDSQGWLFRMKLPGARCDITWPWTQEV</sequence>
<comment type="caution">
    <text evidence="1">The sequence shown here is derived from an EMBL/GenBank/DDBJ whole genome shotgun (WGS) entry which is preliminary data.</text>
</comment>